<dbReference type="InterPro" id="IPR004927">
    <property type="entry name" value="MerB"/>
</dbReference>
<keyword evidence="1" id="KW-0456">Lyase</keyword>
<accession>A0A4Q7M922</accession>
<gene>
    <name evidence="1" type="ORF">EV187_2694</name>
</gene>
<sequence>MMTSDDEVRLAIYRELAEVGRPPSTDDLATAFGVDRDVIDASVERLVAARHLVPDADGALVLAHPFATRNFGFSVMGDRTLWWGGCAWDAFAIPHLVATQPEVLVATTCPACGTPHAWTVTTAGPPAGDQVAHFLTPMAHVWDDVVHACEHQRIFCSTVCVDQWLDRTGHERGAVFDLATLWRLASDWYAGRLDPGYRRREPREAAAYFASVGLVGEFWGTPGS</sequence>
<dbReference type="OrthoDB" id="7185309at2"/>
<dbReference type="Proteomes" id="UP000293289">
    <property type="component" value="Unassembled WGS sequence"/>
</dbReference>
<dbReference type="SUPFAM" id="SSF160387">
    <property type="entry name" value="NosL/MerB-like"/>
    <property type="match status" value="1"/>
</dbReference>
<protein>
    <submittedName>
        <fullName evidence="1">Alkylmercury lyase-like protein</fullName>
    </submittedName>
</protein>
<dbReference type="RefSeq" id="WP_130353561.1">
    <property type="nucleotide sequence ID" value="NZ_SGWY01000003.1"/>
</dbReference>
<proteinExistence type="predicted"/>
<comment type="caution">
    <text evidence="1">The sequence shown here is derived from an EMBL/GenBank/DDBJ whole genome shotgun (WGS) entry which is preliminary data.</text>
</comment>
<organism evidence="1 2">
    <name type="scientific">Agromyces ramosus</name>
    <dbReference type="NCBI Taxonomy" id="33879"/>
    <lineage>
        <taxon>Bacteria</taxon>
        <taxon>Bacillati</taxon>
        <taxon>Actinomycetota</taxon>
        <taxon>Actinomycetes</taxon>
        <taxon>Micrococcales</taxon>
        <taxon>Microbacteriaceae</taxon>
        <taxon>Agromyces</taxon>
    </lineage>
</organism>
<dbReference type="AlphaFoldDB" id="A0A4Q7M922"/>
<keyword evidence="2" id="KW-1185">Reference proteome</keyword>
<evidence type="ECO:0000313" key="2">
    <source>
        <dbReference type="Proteomes" id="UP000293289"/>
    </source>
</evidence>
<dbReference type="EMBL" id="SGWY01000003">
    <property type="protein sequence ID" value="RZS64314.1"/>
    <property type="molecule type" value="Genomic_DNA"/>
</dbReference>
<evidence type="ECO:0000313" key="1">
    <source>
        <dbReference type="EMBL" id="RZS64314.1"/>
    </source>
</evidence>
<dbReference type="GO" id="GO:0018836">
    <property type="term" value="F:alkylmercury lyase activity"/>
    <property type="evidence" value="ECO:0007669"/>
    <property type="project" value="InterPro"/>
</dbReference>
<name>A0A4Q7M922_9MICO</name>
<reference evidence="1 2" key="1">
    <citation type="submission" date="2019-02" db="EMBL/GenBank/DDBJ databases">
        <title>Genomic Encyclopedia of Type Strains, Phase IV (KMG-IV): sequencing the most valuable type-strain genomes for metagenomic binning, comparative biology and taxonomic classification.</title>
        <authorList>
            <person name="Goeker M."/>
        </authorList>
    </citation>
    <scope>NUCLEOTIDE SEQUENCE [LARGE SCALE GENOMIC DNA]</scope>
    <source>
        <strain evidence="1 2">DSM 43045</strain>
    </source>
</reference>
<dbReference type="InterPro" id="IPR053717">
    <property type="entry name" value="MerB_lyase_sf"/>
</dbReference>
<dbReference type="Gene3D" id="3.30.450.410">
    <property type="match status" value="1"/>
</dbReference>
<dbReference type="Pfam" id="PF03243">
    <property type="entry name" value="MerB"/>
    <property type="match status" value="1"/>
</dbReference>